<dbReference type="PANTHER" id="PTHR30238">
    <property type="entry name" value="MEMBRANE BOUND PREDICTED REDOX MODULATOR"/>
    <property type="match status" value="1"/>
</dbReference>
<comment type="similarity">
    <text evidence="2">Belongs to the TerC family.</text>
</comment>
<evidence type="ECO:0000313" key="7">
    <source>
        <dbReference type="EMBL" id="MFL0269581.1"/>
    </source>
</evidence>
<proteinExistence type="inferred from homology"/>
<feature type="transmembrane region" description="Helical" evidence="6">
    <location>
        <begin position="6"/>
        <end position="31"/>
    </location>
</feature>
<dbReference type="NCBIfam" id="TIGR03717">
    <property type="entry name" value="R_switched_YjbE"/>
    <property type="match status" value="1"/>
</dbReference>
<evidence type="ECO:0000256" key="4">
    <source>
        <dbReference type="ARBA" id="ARBA00022989"/>
    </source>
</evidence>
<feature type="transmembrane region" description="Helical" evidence="6">
    <location>
        <begin position="167"/>
        <end position="185"/>
    </location>
</feature>
<dbReference type="InterPro" id="IPR005496">
    <property type="entry name" value="Integral_membrane_TerC"/>
</dbReference>
<accession>A0ABW8TWB3</accession>
<dbReference type="Pfam" id="PF03741">
    <property type="entry name" value="TerC"/>
    <property type="match status" value="1"/>
</dbReference>
<feature type="transmembrane region" description="Helical" evidence="6">
    <location>
        <begin position="197"/>
        <end position="216"/>
    </location>
</feature>
<keyword evidence="5 6" id="KW-0472">Membrane</keyword>
<dbReference type="Proteomes" id="UP001623661">
    <property type="component" value="Unassembled WGS sequence"/>
</dbReference>
<gene>
    <name evidence="7" type="ORF">ACJDUH_16005</name>
</gene>
<dbReference type="RefSeq" id="WP_406766196.1">
    <property type="nucleotide sequence ID" value="NZ_JBJHZY010000003.1"/>
</dbReference>
<comment type="subcellular location">
    <subcellularLocation>
        <location evidence="1">Membrane</location>
        <topology evidence="1">Multi-pass membrane protein</topology>
    </subcellularLocation>
</comment>
<keyword evidence="4 6" id="KW-1133">Transmembrane helix</keyword>
<keyword evidence="3 6" id="KW-0812">Transmembrane</keyword>
<organism evidence="7 8">
    <name type="scientific">Candidatus Clostridium radicumherbarum</name>
    <dbReference type="NCBI Taxonomy" id="3381662"/>
    <lineage>
        <taxon>Bacteria</taxon>
        <taxon>Bacillati</taxon>
        <taxon>Bacillota</taxon>
        <taxon>Clostridia</taxon>
        <taxon>Eubacteriales</taxon>
        <taxon>Clostridiaceae</taxon>
        <taxon>Clostridium</taxon>
    </lineage>
</organism>
<evidence type="ECO:0000256" key="6">
    <source>
        <dbReference type="SAM" id="Phobius"/>
    </source>
</evidence>
<dbReference type="EMBL" id="JBJHZY010000003">
    <property type="protein sequence ID" value="MFL0269581.1"/>
    <property type="molecule type" value="Genomic_DNA"/>
</dbReference>
<evidence type="ECO:0000256" key="1">
    <source>
        <dbReference type="ARBA" id="ARBA00004141"/>
    </source>
</evidence>
<feature type="transmembrane region" description="Helical" evidence="6">
    <location>
        <begin position="137"/>
        <end position="155"/>
    </location>
</feature>
<keyword evidence="8" id="KW-1185">Reference proteome</keyword>
<comment type="caution">
    <text evidence="7">The sequence shown here is derived from an EMBL/GenBank/DDBJ whole genome shotgun (WGS) entry which is preliminary data.</text>
</comment>
<evidence type="ECO:0000256" key="2">
    <source>
        <dbReference type="ARBA" id="ARBA00007511"/>
    </source>
</evidence>
<reference evidence="7 8" key="1">
    <citation type="submission" date="2024-11" db="EMBL/GenBank/DDBJ databases">
        <authorList>
            <person name="Heng Y.C."/>
            <person name="Lim A.C.H."/>
            <person name="Lee J.K.Y."/>
            <person name="Kittelmann S."/>
        </authorList>
    </citation>
    <scope>NUCLEOTIDE SEQUENCE [LARGE SCALE GENOMIC DNA]</scope>
    <source>
        <strain evidence="7 8">WILCCON 0202</strain>
    </source>
</reference>
<feature type="transmembrane region" description="Helical" evidence="6">
    <location>
        <begin position="43"/>
        <end position="66"/>
    </location>
</feature>
<evidence type="ECO:0000256" key="3">
    <source>
        <dbReference type="ARBA" id="ARBA00022692"/>
    </source>
</evidence>
<evidence type="ECO:0000256" key="5">
    <source>
        <dbReference type="ARBA" id="ARBA00023136"/>
    </source>
</evidence>
<name>A0ABW8TWB3_9CLOT</name>
<dbReference type="InterPro" id="IPR022301">
    <property type="entry name" value="Integral_membrane_YjbE"/>
</dbReference>
<sequence length="249" mass="27313">MDNIWLILFSILQITIMDITLSGDNVSVIALAIRNLPKKQAKIASLIGVAGAVVLRIIFTCIISLIMSIEWLPIKLIGGLLLIKITWDLLNMEDVSEGSEIKADKSLWKAVSNIIIADLSMGLDNVLAIAGAANGNIWLIIFGLSLSIPIIFFGAKFVANLMKKYGIIVYIGASILVYTAINMITGDNLVSKYIPDLVSEIIALVLGAAVIVYGVIKIRKERYETKNIGRKEIFHNKKDFGNKNPKETL</sequence>
<dbReference type="PANTHER" id="PTHR30238:SF4">
    <property type="entry name" value="SLL1022 PROTEIN"/>
    <property type="match status" value="1"/>
</dbReference>
<evidence type="ECO:0000313" key="8">
    <source>
        <dbReference type="Proteomes" id="UP001623661"/>
    </source>
</evidence>
<protein>
    <submittedName>
        <fullName evidence="7">TerC family protein</fullName>
    </submittedName>
</protein>